<feature type="compositionally biased region" description="Polar residues" evidence="3">
    <location>
        <begin position="385"/>
        <end position="396"/>
    </location>
</feature>
<feature type="domain" description="Frizzled/Smoothened 7TM" evidence="5">
    <location>
        <begin position="1"/>
        <end position="408"/>
    </location>
</feature>
<keyword evidence="4" id="KW-1133">Transmembrane helix</keyword>
<protein>
    <recommendedName>
        <fullName evidence="5">Frizzled/Smoothened 7TM domain-containing protein</fullName>
    </recommendedName>
</protein>
<evidence type="ECO:0000256" key="4">
    <source>
        <dbReference type="SAM" id="Phobius"/>
    </source>
</evidence>
<dbReference type="GO" id="GO:0017147">
    <property type="term" value="F:Wnt-protein binding"/>
    <property type="evidence" value="ECO:0007669"/>
    <property type="project" value="TreeGrafter"/>
</dbReference>
<evidence type="ECO:0000256" key="1">
    <source>
        <dbReference type="ARBA" id="ARBA00022473"/>
    </source>
</evidence>
<dbReference type="WBParaSite" id="TREG1_125610.1">
    <property type="protein sequence ID" value="TREG1_125610.1"/>
    <property type="gene ID" value="TREG1_125610"/>
</dbReference>
<dbReference type="PANTHER" id="PTHR11309">
    <property type="entry name" value="FRIZZLED"/>
    <property type="match status" value="1"/>
</dbReference>
<dbReference type="PANTHER" id="PTHR11309:SF148">
    <property type="entry name" value="SECRETED FRIZZLED-RELATED PROTEIN 1"/>
    <property type="match status" value="1"/>
</dbReference>
<dbReference type="GO" id="GO:0060070">
    <property type="term" value="P:canonical Wnt signaling pathway"/>
    <property type="evidence" value="ECO:0007669"/>
    <property type="project" value="TreeGrafter"/>
</dbReference>
<keyword evidence="6" id="KW-1185">Reference proteome</keyword>
<dbReference type="PRINTS" id="PR00489">
    <property type="entry name" value="FRIZZLED"/>
</dbReference>
<feature type="transmembrane region" description="Helical" evidence="4">
    <location>
        <begin position="286"/>
        <end position="315"/>
    </location>
</feature>
<evidence type="ECO:0000256" key="2">
    <source>
        <dbReference type="ARBA" id="ARBA00023170"/>
    </source>
</evidence>
<evidence type="ECO:0000259" key="5">
    <source>
        <dbReference type="SMART" id="SM01330"/>
    </source>
</evidence>
<evidence type="ECO:0000313" key="7">
    <source>
        <dbReference type="WBParaSite" id="TREG1_125610.1"/>
    </source>
</evidence>
<feature type="transmembrane region" description="Helical" evidence="4">
    <location>
        <begin position="84"/>
        <end position="110"/>
    </location>
</feature>
<proteinExistence type="predicted"/>
<evidence type="ECO:0000313" key="6">
    <source>
        <dbReference type="Proteomes" id="UP000050795"/>
    </source>
</evidence>
<dbReference type="Gene3D" id="1.20.1070.10">
    <property type="entry name" value="Rhodopsin 7-helix transmembrane proteins"/>
    <property type="match status" value="2"/>
</dbReference>
<dbReference type="InterPro" id="IPR015526">
    <property type="entry name" value="Frizzled/SFRP"/>
</dbReference>
<keyword evidence="1" id="KW-0217">Developmental protein</keyword>
<name>A0AA85J224_TRIRE</name>
<sequence length="464" mass="52734">MWTSVLAGICSLVTTFTLVRYAMNPCDFRPNEKPIVYIALCQLLFALGYGLSLGLGRETVTCGRDLDSGRKIRLQEGLDNAMCAFVFMVQYFFSIASYIWWTMLVFHWALQRTGMIFSCLCCSTASSSSTPPPIPLQSNCHRFQEYHLRQWLLQIERLFCSCLETSVNSNKSEIITNEGLVQNNNPPLTGATTQNDATKRDCYHRYYHQQQKHSNQYWLTMNSNHQRYAMFTPKTDQITACLAREHVVAWLTAGLFTVGVLVSRQVDADELIPVCGVGRQNTSVLGAFILAPQTVLITLGGIAFIFGFICLFPCFRHRKCFYWQQFKTKPVSMQAPSATGGHCSNQPPYPQSYYPLYQQKGQQMETDHHPQQQQLSMEDCVNPPHVNTTSTPQTRSSLKKSKTGRSHCQPTAFINNPSVSHQSSQQRFYQNYNHLCYTSGRSSPSPGDPMEFRIGLFCFLILFH</sequence>
<dbReference type="SMART" id="SM01330">
    <property type="entry name" value="Frizzled"/>
    <property type="match status" value="1"/>
</dbReference>
<dbReference type="GO" id="GO:0035567">
    <property type="term" value="P:non-canonical Wnt signaling pathway"/>
    <property type="evidence" value="ECO:0007669"/>
    <property type="project" value="TreeGrafter"/>
</dbReference>
<keyword evidence="4" id="KW-0812">Transmembrane</keyword>
<feature type="transmembrane region" description="Helical" evidence="4">
    <location>
        <begin position="35"/>
        <end position="55"/>
    </location>
</feature>
<reference evidence="7" key="2">
    <citation type="submission" date="2023-11" db="UniProtKB">
        <authorList>
            <consortium name="WormBaseParasite"/>
        </authorList>
    </citation>
    <scope>IDENTIFICATION</scope>
</reference>
<keyword evidence="4" id="KW-0472">Membrane</keyword>
<reference evidence="6" key="1">
    <citation type="submission" date="2022-06" db="EMBL/GenBank/DDBJ databases">
        <authorList>
            <person name="Berger JAMES D."/>
            <person name="Berger JAMES D."/>
        </authorList>
    </citation>
    <scope>NUCLEOTIDE SEQUENCE [LARGE SCALE GENOMIC DNA]</scope>
</reference>
<dbReference type="GO" id="GO:0005615">
    <property type="term" value="C:extracellular space"/>
    <property type="evidence" value="ECO:0007669"/>
    <property type="project" value="TreeGrafter"/>
</dbReference>
<dbReference type="InterPro" id="IPR000539">
    <property type="entry name" value="Frizzled/Smoothened_7TM"/>
</dbReference>
<feature type="region of interest" description="Disordered" evidence="3">
    <location>
        <begin position="380"/>
        <end position="406"/>
    </location>
</feature>
<accession>A0AA85J224</accession>
<evidence type="ECO:0000256" key="3">
    <source>
        <dbReference type="SAM" id="MobiDB-lite"/>
    </source>
</evidence>
<dbReference type="AlphaFoldDB" id="A0AA85J224"/>
<feature type="transmembrane region" description="Helical" evidence="4">
    <location>
        <begin position="6"/>
        <end position="23"/>
    </location>
</feature>
<dbReference type="Pfam" id="PF01534">
    <property type="entry name" value="Frizzled"/>
    <property type="match status" value="2"/>
</dbReference>
<dbReference type="GO" id="GO:0016020">
    <property type="term" value="C:membrane"/>
    <property type="evidence" value="ECO:0007669"/>
    <property type="project" value="InterPro"/>
</dbReference>
<keyword evidence="2" id="KW-0675">Receptor</keyword>
<organism evidence="6 7">
    <name type="scientific">Trichobilharzia regenti</name>
    <name type="common">Nasal bird schistosome</name>
    <dbReference type="NCBI Taxonomy" id="157069"/>
    <lineage>
        <taxon>Eukaryota</taxon>
        <taxon>Metazoa</taxon>
        <taxon>Spiralia</taxon>
        <taxon>Lophotrochozoa</taxon>
        <taxon>Platyhelminthes</taxon>
        <taxon>Trematoda</taxon>
        <taxon>Digenea</taxon>
        <taxon>Strigeidida</taxon>
        <taxon>Schistosomatoidea</taxon>
        <taxon>Schistosomatidae</taxon>
        <taxon>Trichobilharzia</taxon>
    </lineage>
</organism>
<dbReference type="Proteomes" id="UP000050795">
    <property type="component" value="Unassembled WGS sequence"/>
</dbReference>